<keyword evidence="3" id="KW-1185">Reference proteome</keyword>
<proteinExistence type="predicted"/>
<dbReference type="InParanoid" id="A0A165CDE8"/>
<gene>
    <name evidence="2" type="ORF">EXIGLDRAFT_350233</name>
</gene>
<dbReference type="EMBL" id="KV426335">
    <property type="protein sequence ID" value="KZV82268.1"/>
    <property type="molecule type" value="Genomic_DNA"/>
</dbReference>
<accession>A0A165CDE8</accession>
<evidence type="ECO:0000256" key="1">
    <source>
        <dbReference type="SAM" id="Phobius"/>
    </source>
</evidence>
<feature type="transmembrane region" description="Helical" evidence="1">
    <location>
        <begin position="233"/>
        <end position="253"/>
    </location>
</feature>
<dbReference type="AlphaFoldDB" id="A0A165CDE8"/>
<feature type="transmembrane region" description="Helical" evidence="1">
    <location>
        <begin position="136"/>
        <end position="159"/>
    </location>
</feature>
<organism evidence="2 3">
    <name type="scientific">Exidia glandulosa HHB12029</name>
    <dbReference type="NCBI Taxonomy" id="1314781"/>
    <lineage>
        <taxon>Eukaryota</taxon>
        <taxon>Fungi</taxon>
        <taxon>Dikarya</taxon>
        <taxon>Basidiomycota</taxon>
        <taxon>Agaricomycotina</taxon>
        <taxon>Agaricomycetes</taxon>
        <taxon>Auriculariales</taxon>
        <taxon>Exidiaceae</taxon>
        <taxon>Exidia</taxon>
    </lineage>
</organism>
<evidence type="ECO:0008006" key="4">
    <source>
        <dbReference type="Google" id="ProtNLM"/>
    </source>
</evidence>
<keyword evidence="1" id="KW-1133">Transmembrane helix</keyword>
<keyword evidence="1" id="KW-0812">Transmembrane</keyword>
<feature type="transmembrane region" description="Helical" evidence="1">
    <location>
        <begin position="265"/>
        <end position="285"/>
    </location>
</feature>
<dbReference type="Proteomes" id="UP000077266">
    <property type="component" value="Unassembled WGS sequence"/>
</dbReference>
<evidence type="ECO:0000313" key="2">
    <source>
        <dbReference type="EMBL" id="KZV82268.1"/>
    </source>
</evidence>
<feature type="transmembrane region" description="Helical" evidence="1">
    <location>
        <begin position="54"/>
        <end position="75"/>
    </location>
</feature>
<feature type="transmembrane region" description="Helical" evidence="1">
    <location>
        <begin position="95"/>
        <end position="115"/>
    </location>
</feature>
<keyword evidence="1" id="KW-0472">Membrane</keyword>
<name>A0A165CDE8_EXIGL</name>
<sequence>MTHNGTLTIAEALEAHLDNDKHIMLAFYALWIIGSTVLLPILIIISLHMHLRPAAMINMCIVFSLTGILDSMLFYGRLLFPRSDLAAICTMQAALVFPATVACAAAHACLMYEVYTRVRDFAGVPTRLAGHLSLRQTIIILVPYIAFCAFAIPGLVVALEMYSSLPYDNPTSISLRREFYCSVPHGTYSMSAGVVTALFLIPPFVYKVQIVKVIWKEWPLFRTSVVGLSNLRYAVRMIVLCSYLGAAVALGILSVLQPENPGPDIFFASTAVFIALVFATGREAWTTFISILRRCLCLGPRDGGSADDEFHCTQSSQVSEASPPV</sequence>
<dbReference type="OrthoDB" id="3232296at2759"/>
<protein>
    <recommendedName>
        <fullName evidence="4">G-protein coupled receptors family 1 profile domain-containing protein</fullName>
    </recommendedName>
</protein>
<feature type="transmembrane region" description="Helical" evidence="1">
    <location>
        <begin position="25"/>
        <end position="47"/>
    </location>
</feature>
<feature type="transmembrane region" description="Helical" evidence="1">
    <location>
        <begin position="188"/>
        <end position="206"/>
    </location>
</feature>
<reference evidence="2 3" key="1">
    <citation type="journal article" date="2016" name="Mol. Biol. Evol.">
        <title>Comparative Genomics of Early-Diverging Mushroom-Forming Fungi Provides Insights into the Origins of Lignocellulose Decay Capabilities.</title>
        <authorList>
            <person name="Nagy L.G."/>
            <person name="Riley R."/>
            <person name="Tritt A."/>
            <person name="Adam C."/>
            <person name="Daum C."/>
            <person name="Floudas D."/>
            <person name="Sun H."/>
            <person name="Yadav J.S."/>
            <person name="Pangilinan J."/>
            <person name="Larsson K.H."/>
            <person name="Matsuura K."/>
            <person name="Barry K."/>
            <person name="Labutti K."/>
            <person name="Kuo R."/>
            <person name="Ohm R.A."/>
            <person name="Bhattacharya S.S."/>
            <person name="Shirouzu T."/>
            <person name="Yoshinaga Y."/>
            <person name="Martin F.M."/>
            <person name="Grigoriev I.V."/>
            <person name="Hibbett D.S."/>
        </authorList>
    </citation>
    <scope>NUCLEOTIDE SEQUENCE [LARGE SCALE GENOMIC DNA]</scope>
    <source>
        <strain evidence="2 3">HHB12029</strain>
    </source>
</reference>
<evidence type="ECO:0000313" key="3">
    <source>
        <dbReference type="Proteomes" id="UP000077266"/>
    </source>
</evidence>